<dbReference type="OrthoDB" id="2580243at2759"/>
<dbReference type="Pfam" id="PF06824">
    <property type="entry name" value="Glyco_hydro_125"/>
    <property type="match status" value="1"/>
</dbReference>
<reference evidence="1 2" key="1">
    <citation type="submission" date="2015-01" db="EMBL/GenBank/DDBJ databases">
        <title>The Genome Sequence of Ochroconis gallopava CBS43764.</title>
        <authorList>
            <consortium name="The Broad Institute Genomics Platform"/>
            <person name="Cuomo C."/>
            <person name="de Hoog S."/>
            <person name="Gorbushina A."/>
            <person name="Stielow B."/>
            <person name="Teixiera M."/>
            <person name="Abouelleil A."/>
            <person name="Chapman S.B."/>
            <person name="Priest M."/>
            <person name="Young S.K."/>
            <person name="Wortman J."/>
            <person name="Nusbaum C."/>
            <person name="Birren B."/>
        </authorList>
    </citation>
    <scope>NUCLEOTIDE SEQUENCE [LARGE SCALE GENOMIC DNA]</scope>
    <source>
        <strain evidence="1 2">CBS 43764</strain>
    </source>
</reference>
<dbReference type="HOGENOM" id="CLU_017093_0_0_1"/>
<sequence>MKPMEFDFTKQKPSKTLDIGLNGTNVSADPFGRMLQLSTFHPEHGIIVAAPYEQFDGSRFYEPQYVRAYRARMLKMIRSGKPGFGVRFDRNSHQVAIEICDISTAIFKYHLHEHVTVTMTLKIDETGSVIQHAIISSTSSEPMQIPYIWDLGISINRASYGQLTEGGPIPIPPLENDFQILDQGDRYAIVNKHLNSHLEGSLWIDGTAVKMAKPMNETFVGRPVSISYSRMIEVPANSSRTILANFHLYPDVNVREGREAVPNRQIPPSLSSQSWTPLESDALFIIRRNLDYFLGNCTFPVSETEVAVITDHVALPLGWNRDNYWQIRFSLDIHQNAGRLMDAVTAKRYQTMIHRTVKGHLNWVFRRAQRPHIFWHRSYLITGRPKDGPVFQLDQQCYPLLELCDFYDAFPEEATFAKDICMEKTLSDIITLLKSKRDPSTGLFPTDETPGDDAVEFPFHFSSHVLLWHTFSRLHRLLDTIGLKSISSRLDLNEVAQDIRRLTIHHFQTTNNQTGRSLFAYLTNGVDKATLYHDANDIPTLFAPAWNFVHTEEEYQLWKNTMEFGLSQNNEKGYFVGEPFGGLGSVHTPGPWPLGYFQEFVYAQLTNSSEKEQDAWRRIKGAMQWDGLFPEAVDYRTGECTSKAWFSWPGSMIGGALVRSKLI</sequence>
<dbReference type="InParanoid" id="A0A0D2A057"/>
<dbReference type="EMBL" id="KN847572">
    <property type="protein sequence ID" value="KIV99699.1"/>
    <property type="molecule type" value="Genomic_DNA"/>
</dbReference>
<dbReference type="SMART" id="SM01149">
    <property type="entry name" value="DUF1237"/>
    <property type="match status" value="1"/>
</dbReference>
<dbReference type="VEuPathDB" id="FungiDB:PV09_08632"/>
<dbReference type="PANTHER" id="PTHR31047:SF0">
    <property type="entry name" value="MEIOTICALLY UP-REGULATED GENE 157 PROTEIN"/>
    <property type="match status" value="1"/>
</dbReference>
<dbReference type="GO" id="GO:0003824">
    <property type="term" value="F:catalytic activity"/>
    <property type="evidence" value="ECO:0007669"/>
    <property type="project" value="UniProtKB-ARBA"/>
</dbReference>
<dbReference type="AlphaFoldDB" id="A0A0D2A057"/>
<dbReference type="InterPro" id="IPR012341">
    <property type="entry name" value="6hp_glycosidase-like_sf"/>
</dbReference>
<protein>
    <submittedName>
        <fullName evidence="1">Uncharacterized protein</fullName>
    </submittedName>
</protein>
<gene>
    <name evidence="1" type="ORF">PV09_08632</name>
</gene>
<dbReference type="PANTHER" id="PTHR31047">
    <property type="entry name" value="MEIOTICALLY UP-REGULATED GENE 157 PROTEIN"/>
    <property type="match status" value="1"/>
</dbReference>
<proteinExistence type="predicted"/>
<dbReference type="GeneID" id="27316605"/>
<dbReference type="InterPro" id="IPR008928">
    <property type="entry name" value="6-hairpin_glycosidase_sf"/>
</dbReference>
<organism evidence="1 2">
    <name type="scientific">Verruconis gallopava</name>
    <dbReference type="NCBI Taxonomy" id="253628"/>
    <lineage>
        <taxon>Eukaryota</taxon>
        <taxon>Fungi</taxon>
        <taxon>Dikarya</taxon>
        <taxon>Ascomycota</taxon>
        <taxon>Pezizomycotina</taxon>
        <taxon>Dothideomycetes</taxon>
        <taxon>Pleosporomycetidae</taxon>
        <taxon>Venturiales</taxon>
        <taxon>Sympoventuriaceae</taxon>
        <taxon>Verruconis</taxon>
    </lineage>
</organism>
<dbReference type="InterPro" id="IPR008313">
    <property type="entry name" value="GH125"/>
</dbReference>
<dbReference type="Proteomes" id="UP000053259">
    <property type="component" value="Unassembled WGS sequence"/>
</dbReference>
<evidence type="ECO:0000313" key="1">
    <source>
        <dbReference type="EMBL" id="KIV99699.1"/>
    </source>
</evidence>
<evidence type="ECO:0000313" key="2">
    <source>
        <dbReference type="Proteomes" id="UP000053259"/>
    </source>
</evidence>
<dbReference type="SUPFAM" id="SSF48208">
    <property type="entry name" value="Six-hairpin glycosidases"/>
    <property type="match status" value="1"/>
</dbReference>
<accession>A0A0D2A057</accession>
<dbReference type="GO" id="GO:0005975">
    <property type="term" value="P:carbohydrate metabolic process"/>
    <property type="evidence" value="ECO:0007669"/>
    <property type="project" value="InterPro"/>
</dbReference>
<keyword evidence="2" id="KW-1185">Reference proteome</keyword>
<dbReference type="RefSeq" id="XP_016209569.1">
    <property type="nucleotide sequence ID" value="XM_016362556.1"/>
</dbReference>
<dbReference type="Gene3D" id="1.50.10.10">
    <property type="match status" value="1"/>
</dbReference>
<name>A0A0D2A057_9PEZI</name>